<evidence type="ECO:0000313" key="12">
    <source>
        <dbReference type="EMBL" id="EDJ92133.1"/>
    </source>
</evidence>
<feature type="domain" description="YrdC-like" evidence="10">
    <location>
        <begin position="1"/>
        <end position="183"/>
    </location>
</feature>
<evidence type="ECO:0000259" key="10">
    <source>
        <dbReference type="PROSITE" id="PS51163"/>
    </source>
</evidence>
<accession>A0A0H3PCK5</accession>
<dbReference type="SUPFAM" id="SSF55821">
    <property type="entry name" value="YrdC/RibB"/>
    <property type="match status" value="1"/>
</dbReference>
<dbReference type="GO" id="GO:0061710">
    <property type="term" value="F:L-threonylcarbamoyladenylate synthase"/>
    <property type="evidence" value="ECO:0007669"/>
    <property type="project" value="UniProtKB-EC"/>
</dbReference>
<dbReference type="PANTHER" id="PTHR17490:SF18">
    <property type="entry name" value="THREONYLCARBAMOYL-AMP SYNTHASE"/>
    <property type="match status" value="1"/>
</dbReference>
<dbReference type="EMBL" id="OV040719">
    <property type="protein sequence ID" value="CAH0450288.1"/>
    <property type="molecule type" value="Genomic_DNA"/>
</dbReference>
<evidence type="ECO:0000256" key="6">
    <source>
        <dbReference type="ARBA" id="ARBA00022741"/>
    </source>
</evidence>
<evidence type="ECO:0000313" key="11">
    <source>
        <dbReference type="EMBL" id="CAH0450288.1"/>
    </source>
</evidence>
<dbReference type="GO" id="GO:0002949">
    <property type="term" value="P:tRNA threonylcarbamoyladenosine modification"/>
    <property type="evidence" value="ECO:0007669"/>
    <property type="project" value="UniProtKB-UniRule"/>
</dbReference>
<dbReference type="Pfam" id="PF01300">
    <property type="entry name" value="Sua5_yciO_yrdC"/>
    <property type="match status" value="1"/>
</dbReference>
<dbReference type="GO" id="GO:0006450">
    <property type="term" value="P:regulation of translational fidelity"/>
    <property type="evidence" value="ECO:0007669"/>
    <property type="project" value="TreeGrafter"/>
</dbReference>
<evidence type="ECO:0000256" key="9">
    <source>
        <dbReference type="HAMAP-Rule" id="MF_01852"/>
    </source>
</evidence>
<keyword evidence="7 9" id="KW-0067">ATP-binding</keyword>
<dbReference type="FunFam" id="3.90.870.10:FF:000004">
    <property type="entry name" value="Threonylcarbamoyl-AMP synthase"/>
    <property type="match status" value="1"/>
</dbReference>
<evidence type="ECO:0000256" key="2">
    <source>
        <dbReference type="ARBA" id="ARBA00022490"/>
    </source>
</evidence>
<dbReference type="Proteomes" id="UP000837958">
    <property type="component" value="Chromosome"/>
</dbReference>
<protein>
    <recommendedName>
        <fullName evidence="9">Threonylcarbamoyl-AMP synthase</fullName>
        <shortName evidence="9">TC-AMP synthase</shortName>
        <ecNumber evidence="9">2.7.7.87</ecNumber>
    </recommendedName>
    <alternativeName>
        <fullName evidence="9">L-threonylcarbamoyladenylate synthase</fullName>
    </alternativeName>
    <alternativeName>
        <fullName evidence="9">t(6)A37 threonylcarbamoyladenosine biosynthesis protein TsaC</fullName>
    </alternativeName>
    <alternativeName>
        <fullName evidence="9">tRNA threonylcarbamoyladenosine biosynthesis protein TsaC</fullName>
    </alternativeName>
</protein>
<dbReference type="GO" id="GO:0005524">
    <property type="term" value="F:ATP binding"/>
    <property type="evidence" value="ECO:0007669"/>
    <property type="project" value="UniProtKB-UniRule"/>
</dbReference>
<dbReference type="EC" id="2.7.7.87" evidence="9"/>
<dbReference type="Proteomes" id="UP000003185">
    <property type="component" value="Unassembled WGS sequence"/>
</dbReference>
<keyword evidence="4 9" id="KW-0819">tRNA processing</keyword>
<dbReference type="GO" id="GO:0005737">
    <property type="term" value="C:cytoplasm"/>
    <property type="evidence" value="ECO:0007669"/>
    <property type="project" value="UniProtKB-SubCell"/>
</dbReference>
<reference evidence="12 13" key="1">
    <citation type="journal article" date="2007" name="Genome Biol.">
        <title>Characterization and modeling of the Haemophilus influenzae core and supragenomes based on the complete genomic sequences of Rd and 12 clinical nontypeable strains.</title>
        <authorList>
            <person name="Hogg J.S."/>
            <person name="Hu F.Z."/>
            <person name="Janto B."/>
            <person name="Boissy R."/>
            <person name="Hayes J."/>
            <person name="Keefe R."/>
            <person name="Post J.C."/>
            <person name="Ehrlich G.D."/>
        </authorList>
    </citation>
    <scope>NUCLEOTIDE SEQUENCE [LARGE SCALE GENOMIC DNA]</scope>
    <source>
        <strain evidence="12">3655</strain>
        <strain evidence="13">NTHi 3655</strain>
    </source>
</reference>
<dbReference type="InterPro" id="IPR050156">
    <property type="entry name" value="TC-AMP_synthase_SUA5"/>
</dbReference>
<evidence type="ECO:0000313" key="14">
    <source>
        <dbReference type="Proteomes" id="UP000837958"/>
    </source>
</evidence>
<dbReference type="InterPro" id="IPR006070">
    <property type="entry name" value="Sua5-like_dom"/>
</dbReference>
<evidence type="ECO:0000256" key="1">
    <source>
        <dbReference type="ARBA" id="ARBA00004496"/>
    </source>
</evidence>
<reference evidence="14" key="2">
    <citation type="submission" date="2021-11" db="EMBL/GenBank/DDBJ databases">
        <authorList>
            <person name="Riesbeck K."/>
        </authorList>
    </citation>
    <scope>NUCLEOTIDE SEQUENCE [LARGE SCALE GENOMIC DNA]</scope>
</reference>
<comment type="subcellular location">
    <subcellularLocation>
        <location evidence="1 9">Cytoplasm</location>
    </subcellularLocation>
</comment>
<dbReference type="InterPro" id="IPR023535">
    <property type="entry name" value="TC-AMP_synthase"/>
</dbReference>
<sequence length="183" mass="20459">MNREQIAEALRQNQVVAYPTEAVFGLGCNPQSESAVKKLLDLKQRPVEKGLILVAPSLDFFRPFVNFEQINDEQLSRLQGKYERPTTWIVPAKSTTPHFLTGKFDSIAIRLCDHPSVKALCELTGFALTSTSANLTGEPPCRTADEVRSQFGADFPVLDEMVGRAHNPSEIRDLRTNQLFRQG</sequence>
<gene>
    <name evidence="12" type="primary">tig</name>
    <name evidence="9" type="synonym">tsaC</name>
    <name evidence="12" type="ORF">CGSHi3655_00779</name>
    <name evidence="11" type="ORF">KRLU3655_LOCUS364</name>
</gene>
<reference evidence="11" key="3">
    <citation type="submission" date="2024-01" db="EMBL/GenBank/DDBJ databases">
        <authorList>
            <person name="Riesbeck K."/>
        </authorList>
    </citation>
    <scope>NUCLEOTIDE SEQUENCE</scope>
    <source>
        <strain evidence="11">3655</strain>
    </source>
</reference>
<comment type="similarity">
    <text evidence="9">Belongs to the SUA5 family. TsaC subfamily.</text>
</comment>
<name>A0A0H3PCK5_HAEI3</name>
<dbReference type="PROSITE" id="PS51163">
    <property type="entry name" value="YRDC"/>
    <property type="match status" value="1"/>
</dbReference>
<dbReference type="RefSeq" id="WP_005658631.1">
    <property type="nucleotide sequence ID" value="NZ_AAZF01000014.1"/>
</dbReference>
<dbReference type="GO" id="GO:0003725">
    <property type="term" value="F:double-stranded RNA binding"/>
    <property type="evidence" value="ECO:0007669"/>
    <property type="project" value="InterPro"/>
</dbReference>
<evidence type="ECO:0000313" key="13">
    <source>
        <dbReference type="Proteomes" id="UP000003185"/>
    </source>
</evidence>
<evidence type="ECO:0000256" key="8">
    <source>
        <dbReference type="ARBA" id="ARBA00048366"/>
    </source>
</evidence>
<comment type="catalytic activity">
    <reaction evidence="8 9">
        <text>L-threonine + hydrogencarbonate + ATP = L-threonylcarbamoyladenylate + diphosphate + H2O</text>
        <dbReference type="Rhea" id="RHEA:36407"/>
        <dbReference type="ChEBI" id="CHEBI:15377"/>
        <dbReference type="ChEBI" id="CHEBI:17544"/>
        <dbReference type="ChEBI" id="CHEBI:30616"/>
        <dbReference type="ChEBI" id="CHEBI:33019"/>
        <dbReference type="ChEBI" id="CHEBI:57926"/>
        <dbReference type="ChEBI" id="CHEBI:73682"/>
        <dbReference type="EC" id="2.7.7.87"/>
    </reaction>
</comment>
<dbReference type="HAMAP" id="MF_01852">
    <property type="entry name" value="TsaC"/>
    <property type="match status" value="1"/>
</dbReference>
<dbReference type="InterPro" id="IPR017945">
    <property type="entry name" value="DHBP_synth_RibB-like_a/b_dom"/>
</dbReference>
<keyword evidence="2 9" id="KW-0963">Cytoplasm</keyword>
<evidence type="ECO:0000256" key="4">
    <source>
        <dbReference type="ARBA" id="ARBA00022694"/>
    </source>
</evidence>
<dbReference type="GO" id="GO:0000049">
    <property type="term" value="F:tRNA binding"/>
    <property type="evidence" value="ECO:0007669"/>
    <property type="project" value="TreeGrafter"/>
</dbReference>
<keyword evidence="5 9" id="KW-0548">Nucleotidyltransferase</keyword>
<proteinExistence type="inferred from homology"/>
<dbReference type="EMBL" id="AAZF01000014">
    <property type="protein sequence ID" value="EDJ92133.1"/>
    <property type="molecule type" value="Genomic_DNA"/>
</dbReference>
<dbReference type="PANTHER" id="PTHR17490">
    <property type="entry name" value="SUA5"/>
    <property type="match status" value="1"/>
</dbReference>
<organism evidence="12 13">
    <name type="scientific">Haemophilus influenzae (strain NTHi 3655)</name>
    <dbReference type="NCBI Taxonomy" id="375177"/>
    <lineage>
        <taxon>Bacteria</taxon>
        <taxon>Pseudomonadati</taxon>
        <taxon>Pseudomonadota</taxon>
        <taxon>Gammaproteobacteria</taxon>
        <taxon>Pasteurellales</taxon>
        <taxon>Pasteurellaceae</taxon>
        <taxon>Haemophilus</taxon>
    </lineage>
</organism>
<evidence type="ECO:0000256" key="7">
    <source>
        <dbReference type="ARBA" id="ARBA00022840"/>
    </source>
</evidence>
<comment type="function">
    <text evidence="9">Required for the formation of a threonylcarbamoyl group on adenosine at position 37 (t(6)A37) in tRNAs that read codons beginning with adenine. Catalyzes the conversion of L-threonine, HCO(3)(-)/CO(2) and ATP to give threonylcarbamoyl-AMP (TC-AMP) as the acyladenylate intermediate, with the release of diphosphate.</text>
</comment>
<evidence type="ECO:0000256" key="5">
    <source>
        <dbReference type="ARBA" id="ARBA00022695"/>
    </source>
</evidence>
<dbReference type="AlphaFoldDB" id="A0A0H3PCK5"/>
<dbReference type="Gene3D" id="3.90.870.10">
    <property type="entry name" value="DHBP synthase"/>
    <property type="match status" value="1"/>
</dbReference>
<keyword evidence="6 9" id="KW-0547">Nucleotide-binding</keyword>
<evidence type="ECO:0000256" key="3">
    <source>
        <dbReference type="ARBA" id="ARBA00022679"/>
    </source>
</evidence>
<keyword evidence="3 9" id="KW-0808">Transferase</keyword>